<reference evidence="2" key="2">
    <citation type="submission" date="2024-07" db="EMBL/GenBank/DDBJ databases">
        <title>Streptomyces haneummycinica sp. nov., a new antibiotic-producing actinobacterium isolated from marine sediment.</title>
        <authorList>
            <person name="Uemura M."/>
            <person name="Hamada M."/>
            <person name="Hirano S."/>
            <person name="Kobayashi K."/>
            <person name="Ohshiro T."/>
            <person name="Kobayashi T."/>
            <person name="Terahara T."/>
        </authorList>
    </citation>
    <scope>NUCLEOTIDE SEQUENCE</scope>
    <source>
        <strain evidence="2">KM77-8</strain>
    </source>
</reference>
<protein>
    <submittedName>
        <fullName evidence="2">Uncharacterized protein</fullName>
    </submittedName>
</protein>
<dbReference type="AlphaFoldDB" id="A0AAT9HXV6"/>
<name>A0AAT9HXV6_9ACTN</name>
<accession>A0AAT9HXV6</accession>
<dbReference type="EMBL" id="AP035768">
    <property type="protein sequence ID" value="BFO22033.1"/>
    <property type="molecule type" value="Genomic_DNA"/>
</dbReference>
<evidence type="ECO:0000313" key="2">
    <source>
        <dbReference type="EMBL" id="BFO22033.1"/>
    </source>
</evidence>
<evidence type="ECO:0000256" key="1">
    <source>
        <dbReference type="SAM" id="MobiDB-lite"/>
    </source>
</evidence>
<gene>
    <name evidence="2" type="ORF">SHKM778_84210</name>
</gene>
<organism evidence="2">
    <name type="scientific">Streptomyces haneummycinicus</name>
    <dbReference type="NCBI Taxonomy" id="3074435"/>
    <lineage>
        <taxon>Bacteria</taxon>
        <taxon>Bacillati</taxon>
        <taxon>Actinomycetota</taxon>
        <taxon>Actinomycetes</taxon>
        <taxon>Kitasatosporales</taxon>
        <taxon>Streptomycetaceae</taxon>
        <taxon>Streptomyces</taxon>
    </lineage>
</organism>
<reference evidence="2" key="1">
    <citation type="submission" date="2024-06" db="EMBL/GenBank/DDBJ databases">
        <authorList>
            <consortium name="consrtm"/>
            <person name="Uemura M."/>
            <person name="Terahara T."/>
        </authorList>
    </citation>
    <scope>NUCLEOTIDE SEQUENCE</scope>
    <source>
        <strain evidence="2">KM77-8</strain>
    </source>
</reference>
<sequence>MRLGTADRAAPDGSGLLPAVPVTSGLREAGALGLAGPRERLAGLARAVVAQLAALHSPTRWNSS</sequence>
<feature type="region of interest" description="Disordered" evidence="1">
    <location>
        <begin position="1"/>
        <end position="20"/>
    </location>
</feature>
<proteinExistence type="predicted"/>